<dbReference type="PROSITE" id="PS51910">
    <property type="entry name" value="GH18_2"/>
    <property type="match status" value="1"/>
</dbReference>
<dbReference type="RefSeq" id="WP_321535528.1">
    <property type="nucleotide sequence ID" value="NZ_JARGDL010000006.1"/>
</dbReference>
<name>A0AAE3TCS9_9BACT</name>
<evidence type="ECO:0000256" key="1">
    <source>
        <dbReference type="ARBA" id="ARBA00022801"/>
    </source>
</evidence>
<dbReference type="Pfam" id="PF18962">
    <property type="entry name" value="Por_Secre_tail"/>
    <property type="match status" value="1"/>
</dbReference>
<keyword evidence="1 5" id="KW-0378">Hydrolase</keyword>
<evidence type="ECO:0000313" key="5">
    <source>
        <dbReference type="EMBL" id="MDF1611761.1"/>
    </source>
</evidence>
<dbReference type="NCBIfam" id="TIGR04183">
    <property type="entry name" value="Por_Secre_tail"/>
    <property type="match status" value="1"/>
</dbReference>
<dbReference type="Pfam" id="PF00704">
    <property type="entry name" value="Glyco_hydro_18"/>
    <property type="match status" value="1"/>
</dbReference>
<evidence type="ECO:0000313" key="6">
    <source>
        <dbReference type="Proteomes" id="UP001221302"/>
    </source>
</evidence>
<evidence type="ECO:0000256" key="2">
    <source>
        <dbReference type="ARBA" id="ARBA00023295"/>
    </source>
</evidence>
<dbReference type="Proteomes" id="UP001221302">
    <property type="component" value="Unassembled WGS sequence"/>
</dbReference>
<dbReference type="AlphaFoldDB" id="A0AAE3TCS9"/>
<dbReference type="PANTHER" id="PTHR46290">
    <property type="entry name" value="DI-N-ACETYLCHITOBIASE"/>
    <property type="match status" value="1"/>
</dbReference>
<dbReference type="GO" id="GO:0009313">
    <property type="term" value="P:oligosaccharide catabolic process"/>
    <property type="evidence" value="ECO:0007669"/>
    <property type="project" value="TreeGrafter"/>
</dbReference>
<feature type="chain" id="PRO_5042189937" evidence="3">
    <location>
        <begin position="18"/>
        <end position="450"/>
    </location>
</feature>
<feature type="signal peptide" evidence="3">
    <location>
        <begin position="1"/>
        <end position="17"/>
    </location>
</feature>
<dbReference type="InterPro" id="IPR029070">
    <property type="entry name" value="Chitinase_insertion_sf"/>
</dbReference>
<comment type="caution">
    <text evidence="5">The sequence shown here is derived from an EMBL/GenBank/DDBJ whole genome shotgun (WGS) entry which is preliminary data.</text>
</comment>
<dbReference type="InterPro" id="IPR051887">
    <property type="entry name" value="GH18_Domain-Containing"/>
</dbReference>
<gene>
    <name evidence="5" type="ORF">P0M35_06340</name>
</gene>
<organism evidence="5 6">
    <name type="scientific">Stygiobacter electus</name>
    <dbReference type="NCBI Taxonomy" id="3032292"/>
    <lineage>
        <taxon>Bacteria</taxon>
        <taxon>Pseudomonadati</taxon>
        <taxon>Ignavibacteriota</taxon>
        <taxon>Ignavibacteria</taxon>
        <taxon>Ignavibacteriales</taxon>
        <taxon>Melioribacteraceae</taxon>
        <taxon>Stygiobacter</taxon>
    </lineage>
</organism>
<keyword evidence="2" id="KW-0326">Glycosidase</keyword>
<dbReference type="SUPFAM" id="SSF51445">
    <property type="entry name" value="(Trans)glycosidases"/>
    <property type="match status" value="1"/>
</dbReference>
<dbReference type="Gene3D" id="3.20.20.80">
    <property type="entry name" value="Glycosidases"/>
    <property type="match status" value="1"/>
</dbReference>
<feature type="domain" description="GH18" evidence="4">
    <location>
        <begin position="25"/>
        <end position="353"/>
    </location>
</feature>
<sequence length="450" mass="52995">MIKKFLLLTIISLNLFAQNSNKLNKTIFGYLPWWEYTQGSANYIQYNLITHLAVFSFEADSLGNLKDPLNWPWNDVLTNAEKNNVKLILSITNFSPEQIHKLFTNNNSKTNLFKNIESRFKNYNFAGINIDFENLNDEDKNINLINFLSDLKKYLNQIKPNLELSFAAPAIKIGNWNFETMVQICDYLFIMCYDYYGSWNDFTAPSSPLTGTFFNITKSFEVDYSNIVKAQPEKLILGVPYYGNYWKTKEKNPYTKVDTSKANKEWMGYLTYKQIVKYYFNYEKLWDTISQTPWIRWFDTKWNQIWYDDEKSLGLKYDFAIQKKLKGIGIWALGYDGDRSELWNLIEKKFSNPLMVENDHLSFSFTLHQNYPNPFNAETIIRYSLKQNLNVKLELINLLGEKIVLFDEFKYQGEYSFILNADKFGLSSGVYFLKISTGQKTQTIKMILLR</sequence>
<dbReference type="GO" id="GO:0008061">
    <property type="term" value="F:chitin binding"/>
    <property type="evidence" value="ECO:0007669"/>
    <property type="project" value="InterPro"/>
</dbReference>
<dbReference type="InterPro" id="IPR026444">
    <property type="entry name" value="Secre_tail"/>
</dbReference>
<dbReference type="SMART" id="SM00636">
    <property type="entry name" value="Glyco_18"/>
    <property type="match status" value="1"/>
</dbReference>
<dbReference type="GO" id="GO:0016798">
    <property type="term" value="F:hydrolase activity, acting on glycosyl bonds"/>
    <property type="evidence" value="ECO:0007669"/>
    <property type="project" value="UniProtKB-KW"/>
</dbReference>
<dbReference type="EMBL" id="JARGDL010000006">
    <property type="protein sequence ID" value="MDF1611761.1"/>
    <property type="molecule type" value="Genomic_DNA"/>
</dbReference>
<keyword evidence="3" id="KW-0732">Signal</keyword>
<protein>
    <submittedName>
        <fullName evidence="5">Glycosyl hydrolase family 18 protein</fullName>
    </submittedName>
</protein>
<proteinExistence type="predicted"/>
<dbReference type="InterPro" id="IPR011583">
    <property type="entry name" value="Chitinase_II/V-like_cat"/>
</dbReference>
<dbReference type="PANTHER" id="PTHR46290:SF1">
    <property type="entry name" value="DI-N-ACETYLCHITOBIASE"/>
    <property type="match status" value="1"/>
</dbReference>
<evidence type="ECO:0000259" key="4">
    <source>
        <dbReference type="PROSITE" id="PS51910"/>
    </source>
</evidence>
<keyword evidence="6" id="KW-1185">Reference proteome</keyword>
<evidence type="ECO:0000256" key="3">
    <source>
        <dbReference type="SAM" id="SignalP"/>
    </source>
</evidence>
<accession>A0AAE3TCS9</accession>
<dbReference type="InterPro" id="IPR017853">
    <property type="entry name" value="GH"/>
</dbReference>
<dbReference type="InterPro" id="IPR001223">
    <property type="entry name" value="Glyco_hydro18_cat"/>
</dbReference>
<reference evidence="5" key="1">
    <citation type="submission" date="2023-03" db="EMBL/GenBank/DDBJ databases">
        <title>Stygiobacter electus gen. nov., sp. nov., facultatively anaerobic thermotolerant bacterium of the class Ignavibacteria from a well of Yessentuki mineral water deposit.</title>
        <authorList>
            <person name="Podosokorskaya O.A."/>
            <person name="Elcheninov A.G."/>
            <person name="Petrova N.F."/>
            <person name="Zavarzina D.G."/>
            <person name="Kublanov I.V."/>
            <person name="Merkel A.Y."/>
        </authorList>
    </citation>
    <scope>NUCLEOTIDE SEQUENCE</scope>
    <source>
        <strain evidence="5">09-Me</strain>
    </source>
</reference>
<dbReference type="Gene3D" id="3.10.50.10">
    <property type="match status" value="1"/>
</dbReference>